<protein>
    <submittedName>
        <fullName evidence="3">Uncharacterized protein</fullName>
    </submittedName>
</protein>
<keyword evidence="4" id="KW-1185">Reference proteome</keyword>
<dbReference type="Proteomes" id="UP001476807">
    <property type="component" value="Unassembled WGS sequence"/>
</dbReference>
<evidence type="ECO:0000256" key="1">
    <source>
        <dbReference type="SAM" id="MobiDB-lite"/>
    </source>
</evidence>
<keyword evidence="2" id="KW-0472">Membrane</keyword>
<reference evidence="3 4" key="1">
    <citation type="submission" date="2024-06" db="EMBL/GenBank/DDBJ databases">
        <title>Pontibacter populi HYL7-15.</title>
        <authorList>
            <person name="Kim M.K."/>
        </authorList>
    </citation>
    <scope>NUCLEOTIDE SEQUENCE [LARGE SCALE GENOMIC DNA]</scope>
    <source>
        <strain evidence="3 4">HYL7-15</strain>
    </source>
</reference>
<dbReference type="EMBL" id="JBEOKT010000011">
    <property type="protein sequence ID" value="MER2998473.1"/>
    <property type="molecule type" value="Genomic_DNA"/>
</dbReference>
<comment type="caution">
    <text evidence="3">The sequence shown here is derived from an EMBL/GenBank/DDBJ whole genome shotgun (WGS) entry which is preliminary data.</text>
</comment>
<feature type="region of interest" description="Disordered" evidence="1">
    <location>
        <begin position="1"/>
        <end position="38"/>
    </location>
</feature>
<feature type="transmembrane region" description="Helical" evidence="2">
    <location>
        <begin position="152"/>
        <end position="170"/>
    </location>
</feature>
<evidence type="ECO:0000256" key="2">
    <source>
        <dbReference type="SAM" id="Phobius"/>
    </source>
</evidence>
<dbReference type="RefSeq" id="WP_350412931.1">
    <property type="nucleotide sequence ID" value="NZ_JBEOKT010000011.1"/>
</dbReference>
<name>A0ABV1RVS9_9BACT</name>
<proteinExistence type="predicted"/>
<evidence type="ECO:0000313" key="4">
    <source>
        <dbReference type="Proteomes" id="UP001476807"/>
    </source>
</evidence>
<sequence length="176" mass="19862">MEDNRPLEENIPFENNRGPADHSHIKGWGIDADPKNDPTYPMKKRTNEEHKGYTWDRPAQQPISMEILHSTERPNVTAVFGTAAPLRGLSGAIRRMAFKRSENEYSHWLPLILADRVDMVEGIIDDFKHGKIPNIFAEKGYIADWNHNKSGLLARVAIVAGITAAVVLLVRSNNRD</sequence>
<keyword evidence="2" id="KW-1133">Transmembrane helix</keyword>
<accession>A0ABV1RVS9</accession>
<evidence type="ECO:0000313" key="3">
    <source>
        <dbReference type="EMBL" id="MER2998473.1"/>
    </source>
</evidence>
<organism evidence="3 4">
    <name type="scientific">Pontibacter populi</name>
    <dbReference type="NCBI Taxonomy" id="890055"/>
    <lineage>
        <taxon>Bacteria</taxon>
        <taxon>Pseudomonadati</taxon>
        <taxon>Bacteroidota</taxon>
        <taxon>Cytophagia</taxon>
        <taxon>Cytophagales</taxon>
        <taxon>Hymenobacteraceae</taxon>
        <taxon>Pontibacter</taxon>
    </lineage>
</organism>
<gene>
    <name evidence="3" type="ORF">ABS362_13030</name>
</gene>
<keyword evidence="2" id="KW-0812">Transmembrane</keyword>